<evidence type="ECO:0000313" key="5">
    <source>
        <dbReference type="Proteomes" id="UP000641932"/>
    </source>
</evidence>
<evidence type="ECO:0000256" key="3">
    <source>
        <dbReference type="SAM" id="MobiDB-lite"/>
    </source>
</evidence>
<dbReference type="NCBIfam" id="TIGR01875">
    <property type="entry name" value="cas_MJ0381"/>
    <property type="match status" value="1"/>
</dbReference>
<dbReference type="Proteomes" id="UP000641932">
    <property type="component" value="Unassembled WGS sequence"/>
</dbReference>
<dbReference type="EMBL" id="BMMS01000027">
    <property type="protein sequence ID" value="GGO95991.1"/>
    <property type="molecule type" value="Genomic_DNA"/>
</dbReference>
<comment type="function">
    <text evidence="2">CRISPR (clustered regularly interspaced short palindromic repeat) is an adaptive immune system that provides protection against mobile genetic elements (viruses, transposable elements and conjugative plasmids). CRISPR clusters contain spacers, sequences complementary to antecedent mobile elements, and target invading nucleic acids. CRISPR clusters are transcribed and processed into CRISPR RNA (crRNA).</text>
</comment>
<dbReference type="GO" id="GO:0051607">
    <property type="term" value="P:defense response to virus"/>
    <property type="evidence" value="ECO:0007669"/>
    <property type="project" value="UniProtKB-KW"/>
</dbReference>
<accession>A0A918E1F5</accession>
<name>A0A918E1F5_9ACTN</name>
<dbReference type="InterPro" id="IPR010154">
    <property type="entry name" value="CRISPR-assoc_Cas7/Cst2/DevR"/>
</dbReference>
<proteinExistence type="predicted"/>
<comment type="caution">
    <text evidence="4">The sequence shown here is derived from an EMBL/GenBank/DDBJ whole genome shotgun (WGS) entry which is preliminary data.</text>
</comment>
<evidence type="ECO:0000313" key="4">
    <source>
        <dbReference type="EMBL" id="GGO95991.1"/>
    </source>
</evidence>
<reference evidence="4" key="1">
    <citation type="journal article" date="2014" name="Int. J. Syst. Evol. Microbiol.">
        <title>Complete genome sequence of Corynebacterium casei LMG S-19264T (=DSM 44701T), isolated from a smear-ripened cheese.</title>
        <authorList>
            <consortium name="US DOE Joint Genome Institute (JGI-PGF)"/>
            <person name="Walter F."/>
            <person name="Albersmeier A."/>
            <person name="Kalinowski J."/>
            <person name="Ruckert C."/>
        </authorList>
    </citation>
    <scope>NUCLEOTIDE SEQUENCE</scope>
    <source>
        <strain evidence="4">CGMCC 4.7201</strain>
    </source>
</reference>
<reference evidence="4" key="2">
    <citation type="submission" date="2020-09" db="EMBL/GenBank/DDBJ databases">
        <authorList>
            <person name="Sun Q."/>
            <person name="Zhou Y."/>
        </authorList>
    </citation>
    <scope>NUCLEOTIDE SEQUENCE</scope>
    <source>
        <strain evidence="4">CGMCC 4.7201</strain>
    </source>
</reference>
<dbReference type="AlphaFoldDB" id="A0A918E1F5"/>
<dbReference type="RefSeq" id="WP_189134455.1">
    <property type="nucleotide sequence ID" value="NZ_BMMS01000027.1"/>
</dbReference>
<keyword evidence="1" id="KW-0051">Antiviral defense</keyword>
<protein>
    <submittedName>
        <fullName evidence="4">Type I-B CRISPR-associated protein Cas7/Cst2/DevR</fullName>
    </submittedName>
</protein>
<sequence length="352" mass="38466">MTFLVGQSIIQVKAGAPNNGRGEDNRGMVKQFKIGQQVFPYVSAQAARRWLRESLPAGEQTSPVVRSGEGKKQQAYTHGRPDQYLDDDLFGYMIAVKAETEGKGRKSEPKTFMRDTVLASGTLVAVAPNKPVTDFGTMSRDFEPGTNPVIHEHEMYTADLAGDLLLDLPRVGTFETGGRTTKTALPAAVAAAVVEAGGSRVTLRAVECVRLSIGERRRRVAVLLRTMAVVKGGAKRSAHYGDRTPGLLILAPLKGGTNPFTRVVRERERGTYFATDILTEEIEAWSDELDGPVRIGWAPGFLGGQRDRARADLAALIKNEQVILDHPRVVLNTFADEIETGQHDGWFDDPLN</sequence>
<keyword evidence="5" id="KW-1185">Reference proteome</keyword>
<dbReference type="NCBIfam" id="TIGR02585">
    <property type="entry name" value="cas_Cst2_DevR"/>
    <property type="match status" value="1"/>
</dbReference>
<organism evidence="4 5">
    <name type="scientific">Wenjunlia tyrosinilytica</name>
    <dbReference type="NCBI Taxonomy" id="1544741"/>
    <lineage>
        <taxon>Bacteria</taxon>
        <taxon>Bacillati</taxon>
        <taxon>Actinomycetota</taxon>
        <taxon>Actinomycetes</taxon>
        <taxon>Kitasatosporales</taxon>
        <taxon>Streptomycetaceae</taxon>
        <taxon>Wenjunlia</taxon>
    </lineage>
</organism>
<evidence type="ECO:0000256" key="2">
    <source>
        <dbReference type="ARBA" id="ARBA00025626"/>
    </source>
</evidence>
<feature type="region of interest" description="Disordered" evidence="3">
    <location>
        <begin position="54"/>
        <end position="80"/>
    </location>
</feature>
<gene>
    <name evidence="4" type="ORF">GCM10012280_54470</name>
</gene>
<dbReference type="InterPro" id="IPR013414">
    <property type="entry name" value="Cas7/Cst2/DevR_sub_I-B/Tneap"/>
</dbReference>
<evidence type="ECO:0000256" key="1">
    <source>
        <dbReference type="ARBA" id="ARBA00023118"/>
    </source>
</evidence>